<dbReference type="RefSeq" id="WP_004822444.1">
    <property type="nucleotide sequence ID" value="NZ_UGTH01000001.1"/>
</dbReference>
<dbReference type="AlphaFoldDB" id="A0A379D963"/>
<gene>
    <name evidence="1" type="ORF">NCTC11088_00091</name>
</gene>
<organism evidence="1 2">
    <name type="scientific">Peptoniphilus indolicus</name>
    <dbReference type="NCBI Taxonomy" id="33030"/>
    <lineage>
        <taxon>Bacteria</taxon>
        <taxon>Bacillati</taxon>
        <taxon>Bacillota</taxon>
        <taxon>Tissierellia</taxon>
        <taxon>Tissierellales</taxon>
        <taxon>Peptoniphilaceae</taxon>
        <taxon>Peptoniphilus</taxon>
    </lineage>
</organism>
<evidence type="ECO:0000313" key="1">
    <source>
        <dbReference type="EMBL" id="SUB74360.1"/>
    </source>
</evidence>
<reference evidence="1 2" key="1">
    <citation type="submission" date="2018-06" db="EMBL/GenBank/DDBJ databases">
        <authorList>
            <consortium name="Pathogen Informatics"/>
            <person name="Doyle S."/>
        </authorList>
    </citation>
    <scope>NUCLEOTIDE SEQUENCE [LARGE SCALE GENOMIC DNA]</scope>
    <source>
        <strain evidence="1 2">NCTC11088</strain>
    </source>
</reference>
<dbReference type="Proteomes" id="UP000254777">
    <property type="component" value="Unassembled WGS sequence"/>
</dbReference>
<name>A0A379D963_9FIRM</name>
<accession>A0A379D963</accession>
<proteinExistence type="predicted"/>
<dbReference type="EMBL" id="UGTH01000001">
    <property type="protein sequence ID" value="SUB74360.1"/>
    <property type="molecule type" value="Genomic_DNA"/>
</dbReference>
<sequence length="183" mass="21455">MVGNMCNSKLNLYHCNLDRIISKVIAEKSYNLMKSKGDKYWLGDGIYLWDNLSNAKYWKKDKERKCGNDIYSICELSVNLDYLLDFTDSDIRKYFEKIFEQVYLSNPAIRKAPLGIKINFLLNEYPERLSAYHVIKGYGIYNRVNTKLYKFRDISCPHLSPEPKAIYNVIDDRAILKVEKKVG</sequence>
<protein>
    <submittedName>
        <fullName evidence="1">Uncharacterized protein</fullName>
    </submittedName>
</protein>
<evidence type="ECO:0000313" key="2">
    <source>
        <dbReference type="Proteomes" id="UP000254777"/>
    </source>
</evidence>